<sequence>MGIKTPFISEIAKNTYAINEFGLTAMYLLVGDESALLIDTGCGACDLKELVKSLTDKPYHVALTHGHLDHAGGIGAFDEVYLGEGDFRMAQNVDIEELRNYLEALGNMGGYEVYDYTRDSVREFERLPKMIAIHDGDRFELGNRSVLAIEVPGHTSGGICFLDEKSGILFSGDACNCNLLVMGTSVNTALKGLDYLKTYDGRYQQMYNGHIGYAGIPTCFSQPESTLDDCIHIMEMILNGTAVIEKVPFLGRVNTSVSYGAARVSFEPDRIIDKDEKTVR</sequence>
<dbReference type="OrthoDB" id="9761531at2"/>
<dbReference type="InterPro" id="IPR036866">
    <property type="entry name" value="RibonucZ/Hydroxyglut_hydro"/>
</dbReference>
<protein>
    <submittedName>
        <fullName evidence="2">MBL fold metallo-hydrolase</fullName>
    </submittedName>
</protein>
<evidence type="ECO:0000313" key="2">
    <source>
        <dbReference type="EMBL" id="RKI94021.1"/>
    </source>
</evidence>
<dbReference type="InterPro" id="IPR001279">
    <property type="entry name" value="Metallo-B-lactamas"/>
</dbReference>
<dbReference type="EMBL" id="RAYQ01000001">
    <property type="protein sequence ID" value="RKI94021.1"/>
    <property type="molecule type" value="Genomic_DNA"/>
</dbReference>
<evidence type="ECO:0000313" key="3">
    <source>
        <dbReference type="Proteomes" id="UP000280696"/>
    </source>
</evidence>
<organism evidence="2 3">
    <name type="scientific">Parablautia intestinalis</name>
    <dbReference type="NCBI Taxonomy" id="2320100"/>
    <lineage>
        <taxon>Bacteria</taxon>
        <taxon>Bacillati</taxon>
        <taxon>Bacillota</taxon>
        <taxon>Clostridia</taxon>
        <taxon>Lachnospirales</taxon>
        <taxon>Lachnospiraceae</taxon>
        <taxon>Parablautia</taxon>
    </lineage>
</organism>
<comment type="caution">
    <text evidence="2">The sequence shown here is derived from an EMBL/GenBank/DDBJ whole genome shotgun (WGS) entry which is preliminary data.</text>
</comment>
<proteinExistence type="predicted"/>
<keyword evidence="2" id="KW-0378">Hydrolase</keyword>
<dbReference type="GO" id="GO:0016787">
    <property type="term" value="F:hydrolase activity"/>
    <property type="evidence" value="ECO:0007669"/>
    <property type="project" value="UniProtKB-KW"/>
</dbReference>
<dbReference type="RefSeq" id="WP_120465619.1">
    <property type="nucleotide sequence ID" value="NZ_CATAJS010000016.1"/>
</dbReference>
<gene>
    <name evidence="2" type="ORF">D7V94_00075</name>
</gene>
<accession>A0A3A9B2P0</accession>
<evidence type="ECO:0000259" key="1">
    <source>
        <dbReference type="SMART" id="SM00849"/>
    </source>
</evidence>
<keyword evidence="3" id="KW-1185">Reference proteome</keyword>
<dbReference type="SMART" id="SM00849">
    <property type="entry name" value="Lactamase_B"/>
    <property type="match status" value="1"/>
</dbReference>
<dbReference type="Gene3D" id="3.60.15.10">
    <property type="entry name" value="Ribonuclease Z/Hydroxyacylglutathione hydrolase-like"/>
    <property type="match status" value="1"/>
</dbReference>
<dbReference type="PANTHER" id="PTHR42951">
    <property type="entry name" value="METALLO-BETA-LACTAMASE DOMAIN-CONTAINING"/>
    <property type="match status" value="1"/>
</dbReference>
<dbReference type="InterPro" id="IPR050855">
    <property type="entry name" value="NDM-1-like"/>
</dbReference>
<dbReference type="SUPFAM" id="SSF56281">
    <property type="entry name" value="Metallo-hydrolase/oxidoreductase"/>
    <property type="match status" value="1"/>
</dbReference>
<dbReference type="Proteomes" id="UP000280696">
    <property type="component" value="Unassembled WGS sequence"/>
</dbReference>
<dbReference type="AlphaFoldDB" id="A0A3A9B2P0"/>
<dbReference type="Pfam" id="PF00753">
    <property type="entry name" value="Lactamase_B"/>
    <property type="match status" value="2"/>
</dbReference>
<name>A0A3A9B2P0_9FIRM</name>
<reference evidence="2 3" key="1">
    <citation type="submission" date="2018-09" db="EMBL/GenBank/DDBJ databases">
        <title>Murine metabolic-syndrome-specific gut microbial biobank.</title>
        <authorList>
            <person name="Liu C."/>
        </authorList>
    </citation>
    <scope>NUCLEOTIDE SEQUENCE [LARGE SCALE GENOMIC DNA]</scope>
    <source>
        <strain evidence="2 3">0.1xD8-82</strain>
    </source>
</reference>
<feature type="domain" description="Metallo-beta-lactamase" evidence="1">
    <location>
        <begin position="23"/>
        <end position="210"/>
    </location>
</feature>
<dbReference type="PANTHER" id="PTHR42951:SF22">
    <property type="entry name" value="METALLO BETA-LACTAMASE SUPERFAMILY LIPOPROTEIN"/>
    <property type="match status" value="1"/>
</dbReference>